<dbReference type="OrthoDB" id="10032067at2759"/>
<reference evidence="3 4" key="1">
    <citation type="submission" date="2019-12" db="EMBL/GenBank/DDBJ databases">
        <authorList>
            <person name="Alioto T."/>
            <person name="Alioto T."/>
            <person name="Gomez Garrido J."/>
        </authorList>
    </citation>
    <scope>NUCLEOTIDE SEQUENCE [LARGE SCALE GENOMIC DNA]</scope>
</reference>
<dbReference type="PROSITE" id="PS50217">
    <property type="entry name" value="BZIP"/>
    <property type="match status" value="1"/>
</dbReference>
<evidence type="ECO:0000259" key="2">
    <source>
        <dbReference type="PROSITE" id="PS50217"/>
    </source>
</evidence>
<dbReference type="Pfam" id="PF07716">
    <property type="entry name" value="bZIP_2"/>
    <property type="match status" value="1"/>
</dbReference>
<feature type="compositionally biased region" description="Basic and acidic residues" evidence="1">
    <location>
        <begin position="29"/>
        <end position="40"/>
    </location>
</feature>
<dbReference type="Gene3D" id="1.20.5.170">
    <property type="match status" value="1"/>
</dbReference>
<protein>
    <submittedName>
        <fullName evidence="3">CCAAT enhancer-binding beta-like</fullName>
    </submittedName>
</protein>
<dbReference type="EMBL" id="CACTIH010001152">
    <property type="protein sequence ID" value="CAA2962595.1"/>
    <property type="molecule type" value="Genomic_DNA"/>
</dbReference>
<dbReference type="CDD" id="cd14693">
    <property type="entry name" value="bZIP_CEBP"/>
    <property type="match status" value="1"/>
</dbReference>
<dbReference type="InterPro" id="IPR004827">
    <property type="entry name" value="bZIP"/>
</dbReference>
<dbReference type="InterPro" id="IPR046347">
    <property type="entry name" value="bZIP_sf"/>
</dbReference>
<dbReference type="GO" id="GO:0006351">
    <property type="term" value="P:DNA-templated transcription"/>
    <property type="evidence" value="ECO:0007669"/>
    <property type="project" value="InterPro"/>
</dbReference>
<gene>
    <name evidence="3" type="ORF">OLEA9_A082986</name>
</gene>
<proteinExistence type="predicted"/>
<sequence>MDIGKNYSYYTIDSTTMSSYQGSNGTSKKLIDKGSDEYKKRRERNNVAVRKSREKAKMRSRDTERRVAELSKENQLYRAQYEELRREFNVLKSLLLKTGLTEQ</sequence>
<dbReference type="AlphaFoldDB" id="A0A8S0QCG3"/>
<evidence type="ECO:0000313" key="3">
    <source>
        <dbReference type="EMBL" id="CAA2962595.1"/>
    </source>
</evidence>
<comment type="caution">
    <text evidence="3">The sequence shown here is derived from an EMBL/GenBank/DDBJ whole genome shotgun (WGS) entry which is preliminary data.</text>
</comment>
<dbReference type="GO" id="GO:0000978">
    <property type="term" value="F:RNA polymerase II cis-regulatory region sequence-specific DNA binding"/>
    <property type="evidence" value="ECO:0007669"/>
    <property type="project" value="TreeGrafter"/>
</dbReference>
<feature type="region of interest" description="Disordered" evidence="1">
    <location>
        <begin position="16"/>
        <end position="68"/>
    </location>
</feature>
<dbReference type="Proteomes" id="UP000594638">
    <property type="component" value="Unassembled WGS sequence"/>
</dbReference>
<feature type="compositionally biased region" description="Basic and acidic residues" evidence="1">
    <location>
        <begin position="55"/>
        <end position="68"/>
    </location>
</feature>
<dbReference type="Gramene" id="OE9A082986T1">
    <property type="protein sequence ID" value="OE9A082986C1"/>
    <property type="gene ID" value="OE9A082986"/>
</dbReference>
<accession>A0A8S0QCG3</accession>
<dbReference type="InterPro" id="IPR031106">
    <property type="entry name" value="C/EBP"/>
</dbReference>
<name>A0A8S0QCG3_OLEEU</name>
<dbReference type="PANTHER" id="PTHR23334">
    <property type="entry name" value="CCAAT/ENHANCER BINDING PROTEIN"/>
    <property type="match status" value="1"/>
</dbReference>
<feature type="non-terminal residue" evidence="3">
    <location>
        <position position="103"/>
    </location>
</feature>
<keyword evidence="4" id="KW-1185">Reference proteome</keyword>
<feature type="domain" description="BZIP" evidence="2">
    <location>
        <begin position="35"/>
        <end position="98"/>
    </location>
</feature>
<dbReference type="SUPFAM" id="SSF57959">
    <property type="entry name" value="Leucine zipper domain"/>
    <property type="match status" value="1"/>
</dbReference>
<dbReference type="GO" id="GO:0000981">
    <property type="term" value="F:DNA-binding transcription factor activity, RNA polymerase II-specific"/>
    <property type="evidence" value="ECO:0007669"/>
    <property type="project" value="TreeGrafter"/>
</dbReference>
<organism evidence="3 4">
    <name type="scientific">Olea europaea subsp. europaea</name>
    <dbReference type="NCBI Taxonomy" id="158383"/>
    <lineage>
        <taxon>Eukaryota</taxon>
        <taxon>Viridiplantae</taxon>
        <taxon>Streptophyta</taxon>
        <taxon>Embryophyta</taxon>
        <taxon>Tracheophyta</taxon>
        <taxon>Spermatophyta</taxon>
        <taxon>Magnoliopsida</taxon>
        <taxon>eudicotyledons</taxon>
        <taxon>Gunneridae</taxon>
        <taxon>Pentapetalae</taxon>
        <taxon>asterids</taxon>
        <taxon>lamiids</taxon>
        <taxon>Lamiales</taxon>
        <taxon>Oleaceae</taxon>
        <taxon>Oleeae</taxon>
        <taxon>Olea</taxon>
    </lineage>
</organism>
<dbReference type="PANTHER" id="PTHR23334:SF20">
    <property type="entry name" value="BASIC LEUCINE ZIPPER 24"/>
    <property type="match status" value="1"/>
</dbReference>
<dbReference type="SMART" id="SM00338">
    <property type="entry name" value="BRLZ"/>
    <property type="match status" value="1"/>
</dbReference>
<evidence type="ECO:0000313" key="4">
    <source>
        <dbReference type="Proteomes" id="UP000594638"/>
    </source>
</evidence>
<feature type="compositionally biased region" description="Polar residues" evidence="1">
    <location>
        <begin position="16"/>
        <end position="27"/>
    </location>
</feature>
<evidence type="ECO:0000256" key="1">
    <source>
        <dbReference type="SAM" id="MobiDB-lite"/>
    </source>
</evidence>